<dbReference type="AlphaFoldDB" id="A0A4C1SQK0"/>
<dbReference type="EMBL" id="BGZK01000013">
    <property type="protein sequence ID" value="GBP04196.1"/>
    <property type="molecule type" value="Genomic_DNA"/>
</dbReference>
<sequence length="77" mass="8185">MAPPYYTFIESRTGSLSGRPSADHKRRCNKAAGATFCSADHVGGPHGGRGHRSLTIVVQSRQIAAPITARPGIDLKK</sequence>
<name>A0A4C1SQK0_EUMVA</name>
<keyword evidence="2" id="KW-1185">Reference proteome</keyword>
<comment type="caution">
    <text evidence="1">The sequence shown here is derived from an EMBL/GenBank/DDBJ whole genome shotgun (WGS) entry which is preliminary data.</text>
</comment>
<gene>
    <name evidence="1" type="ORF">EVAR_6453_1</name>
</gene>
<reference evidence="1 2" key="1">
    <citation type="journal article" date="2019" name="Commun. Biol.">
        <title>The bagworm genome reveals a unique fibroin gene that provides high tensile strength.</title>
        <authorList>
            <person name="Kono N."/>
            <person name="Nakamura H."/>
            <person name="Ohtoshi R."/>
            <person name="Tomita M."/>
            <person name="Numata K."/>
            <person name="Arakawa K."/>
        </authorList>
    </citation>
    <scope>NUCLEOTIDE SEQUENCE [LARGE SCALE GENOMIC DNA]</scope>
</reference>
<dbReference type="Proteomes" id="UP000299102">
    <property type="component" value="Unassembled WGS sequence"/>
</dbReference>
<proteinExistence type="predicted"/>
<evidence type="ECO:0000313" key="2">
    <source>
        <dbReference type="Proteomes" id="UP000299102"/>
    </source>
</evidence>
<organism evidence="1 2">
    <name type="scientific">Eumeta variegata</name>
    <name type="common">Bagworm moth</name>
    <name type="synonym">Eumeta japonica</name>
    <dbReference type="NCBI Taxonomy" id="151549"/>
    <lineage>
        <taxon>Eukaryota</taxon>
        <taxon>Metazoa</taxon>
        <taxon>Ecdysozoa</taxon>
        <taxon>Arthropoda</taxon>
        <taxon>Hexapoda</taxon>
        <taxon>Insecta</taxon>
        <taxon>Pterygota</taxon>
        <taxon>Neoptera</taxon>
        <taxon>Endopterygota</taxon>
        <taxon>Lepidoptera</taxon>
        <taxon>Glossata</taxon>
        <taxon>Ditrysia</taxon>
        <taxon>Tineoidea</taxon>
        <taxon>Psychidae</taxon>
        <taxon>Oiketicinae</taxon>
        <taxon>Eumeta</taxon>
    </lineage>
</organism>
<accession>A0A4C1SQK0</accession>
<evidence type="ECO:0000313" key="1">
    <source>
        <dbReference type="EMBL" id="GBP04196.1"/>
    </source>
</evidence>
<protein>
    <submittedName>
        <fullName evidence="1">Uncharacterized protein</fullName>
    </submittedName>
</protein>